<proteinExistence type="predicted"/>
<protein>
    <submittedName>
        <fullName evidence="1">13629_t:CDS:1</fullName>
    </submittedName>
</protein>
<evidence type="ECO:0000313" key="1">
    <source>
        <dbReference type="EMBL" id="CAG8468362.1"/>
    </source>
</evidence>
<dbReference type="EMBL" id="CAJVPW010000868">
    <property type="protein sequence ID" value="CAG8468362.1"/>
    <property type="molecule type" value="Genomic_DNA"/>
</dbReference>
<reference evidence="1" key="1">
    <citation type="submission" date="2021-06" db="EMBL/GenBank/DDBJ databases">
        <authorList>
            <person name="Kallberg Y."/>
            <person name="Tangrot J."/>
            <person name="Rosling A."/>
        </authorList>
    </citation>
    <scope>NUCLEOTIDE SEQUENCE</scope>
    <source>
        <strain evidence="1">28 12/20/2015</strain>
    </source>
</reference>
<name>A0ACA9KDX8_9GLOM</name>
<sequence>MNDSNYQDMELEVLNNQNIEPEASNDQNVEPEALDNQDVELEVLAAYNSTDDLSDIDINNFDDIEGFSIGKTFKNWDQVADFMKKYAIIKGHGIRISGVTTFNNQHVGHELNPLARQFDPTLRKLPKEIAEEIRFLTTVAKANATMQYKIIREKYSVRIYRPDLYKTIQMFRHDSEPGEDDAGMLLKRLNEKKIEDPRWF</sequence>
<comment type="caution">
    <text evidence="1">The sequence shown here is derived from an EMBL/GenBank/DDBJ whole genome shotgun (WGS) entry which is preliminary data.</text>
</comment>
<organism evidence="1 2">
    <name type="scientific">Cetraspora pellucida</name>
    <dbReference type="NCBI Taxonomy" id="1433469"/>
    <lineage>
        <taxon>Eukaryota</taxon>
        <taxon>Fungi</taxon>
        <taxon>Fungi incertae sedis</taxon>
        <taxon>Mucoromycota</taxon>
        <taxon>Glomeromycotina</taxon>
        <taxon>Glomeromycetes</taxon>
        <taxon>Diversisporales</taxon>
        <taxon>Gigasporaceae</taxon>
        <taxon>Cetraspora</taxon>
    </lineage>
</organism>
<keyword evidence="2" id="KW-1185">Reference proteome</keyword>
<gene>
    <name evidence="1" type="ORF">SPELUC_LOCUS1577</name>
</gene>
<evidence type="ECO:0000313" key="2">
    <source>
        <dbReference type="Proteomes" id="UP000789366"/>
    </source>
</evidence>
<feature type="non-terminal residue" evidence="1">
    <location>
        <position position="200"/>
    </location>
</feature>
<accession>A0ACA9KDX8</accession>
<dbReference type="Proteomes" id="UP000789366">
    <property type="component" value="Unassembled WGS sequence"/>
</dbReference>